<dbReference type="Proteomes" id="UP001558850">
    <property type="component" value="Unassembled WGS sequence"/>
</dbReference>
<organism evidence="1 2">
    <name type="scientific">Paraburkholderia phymatum</name>
    <dbReference type="NCBI Taxonomy" id="148447"/>
    <lineage>
        <taxon>Bacteria</taxon>
        <taxon>Pseudomonadati</taxon>
        <taxon>Pseudomonadota</taxon>
        <taxon>Betaproteobacteria</taxon>
        <taxon>Burkholderiales</taxon>
        <taxon>Burkholderiaceae</taxon>
        <taxon>Paraburkholderia</taxon>
    </lineage>
</organism>
<sequence>MIRQEPYAHARARRQIERCHEWRTRVRVVTLVRRLTLTVCGLALCAADVLAVQPGLEPTIVAVPLETSSGIAAKPSAKVHAQKPKRARTIRHKRKTGGRHPDIYYRWSTEQLMLGGVNPSGIGKEAAGAGGKLATDSAARARQKPRRLHQSS</sequence>
<comment type="caution">
    <text evidence="1">The sequence shown here is derived from an EMBL/GenBank/DDBJ whole genome shotgun (WGS) entry which is preliminary data.</text>
</comment>
<keyword evidence="2" id="KW-1185">Reference proteome</keyword>
<name>A0ACC6U1H5_9BURK</name>
<evidence type="ECO:0000313" key="2">
    <source>
        <dbReference type="Proteomes" id="UP001558850"/>
    </source>
</evidence>
<evidence type="ECO:0000313" key="1">
    <source>
        <dbReference type="EMBL" id="MEX3933439.1"/>
    </source>
</evidence>
<accession>A0ACC6U1H5</accession>
<gene>
    <name evidence="1" type="ORF">AB4Y32_16805</name>
</gene>
<protein>
    <submittedName>
        <fullName evidence="1">Uncharacterized protein</fullName>
    </submittedName>
</protein>
<reference evidence="1" key="1">
    <citation type="submission" date="2024-07" db="EMBL/GenBank/DDBJ databases">
        <title>A survey of Mimosa microsymbionts across Brazilian biomes reveals a high diversity of Paraburkholderia nodulating endemic species, but also that Cupriavidus is common as a symbiont of widespread species.</title>
        <authorList>
            <person name="Rouws L."/>
            <person name="Barauna A."/>
            <person name="Beukes C."/>
            <person name="Rouws J.R.C."/>
            <person name="De Faria S.M."/>
            <person name="Gross E."/>
            <person name="Bueno Dos Reis Junior F."/>
            <person name="Simon M.F."/>
            <person name="Maluk M."/>
            <person name="Odee D.W."/>
            <person name="Kenicer G."/>
            <person name="Young J.P.W."/>
            <person name="Reis V.M."/>
            <person name="Zilli J."/>
            <person name="James E.K."/>
        </authorList>
    </citation>
    <scope>NUCLEOTIDE SEQUENCE</scope>
    <source>
        <strain evidence="1">EG181B</strain>
    </source>
</reference>
<dbReference type="EMBL" id="JBFRCH010000007">
    <property type="protein sequence ID" value="MEX3933439.1"/>
    <property type="molecule type" value="Genomic_DNA"/>
</dbReference>
<proteinExistence type="predicted"/>